<dbReference type="Gene3D" id="3.40.50.620">
    <property type="entry name" value="HUPs"/>
    <property type="match status" value="1"/>
</dbReference>
<dbReference type="GO" id="GO:0005524">
    <property type="term" value="F:ATP binding"/>
    <property type="evidence" value="ECO:0007669"/>
    <property type="project" value="UniProtKB-UniRule"/>
</dbReference>
<dbReference type="Pfam" id="PF00749">
    <property type="entry name" value="tRNA-synt_1c"/>
    <property type="match status" value="1"/>
</dbReference>
<evidence type="ECO:0000259" key="12">
    <source>
        <dbReference type="Pfam" id="PF03950"/>
    </source>
</evidence>
<reference evidence="14 15" key="1">
    <citation type="submission" date="2017-04" db="EMBL/GenBank/DDBJ databases">
        <title>Novel microbial lineages endemic to geothermal iron-oxide mats fill important gaps in the evolutionary history of Archaea.</title>
        <authorList>
            <person name="Jay Z.J."/>
            <person name="Beam J.P."/>
            <person name="Dlakic M."/>
            <person name="Rusch D.B."/>
            <person name="Kozubal M.A."/>
            <person name="Inskeep W.P."/>
        </authorList>
    </citation>
    <scope>NUCLEOTIDE SEQUENCE [LARGE SCALE GENOMIC DNA]</scope>
    <source>
        <strain evidence="14">OSP_D</strain>
    </source>
</reference>
<comment type="function">
    <text evidence="10">Catalyzes the attachment of glutamate to tRNA(Glu) in a two-step reaction: glutamate is first activated by ATP to form Glu-AMP and then transferred to the acceptor end of tRNA(Glu).</text>
</comment>
<dbReference type="AlphaFoldDB" id="A0A2R6B250"/>
<evidence type="ECO:0000256" key="2">
    <source>
        <dbReference type="ARBA" id="ARBA00008927"/>
    </source>
</evidence>
<dbReference type="InterPro" id="IPR011035">
    <property type="entry name" value="Ribosomal_bL25/Gln-tRNA_synth"/>
</dbReference>
<dbReference type="GO" id="GO:0006424">
    <property type="term" value="P:glutamyl-tRNA aminoacylation"/>
    <property type="evidence" value="ECO:0007669"/>
    <property type="project" value="UniProtKB-UniRule"/>
</dbReference>
<dbReference type="HAMAP" id="MF_02076">
    <property type="entry name" value="Glu_tRNA_synth_type2"/>
    <property type="match status" value="1"/>
</dbReference>
<dbReference type="EMBL" id="NEXE01000001">
    <property type="protein sequence ID" value="PSN92685.1"/>
    <property type="molecule type" value="Genomic_DNA"/>
</dbReference>
<dbReference type="InterPro" id="IPR049437">
    <property type="entry name" value="tRNA-synt_1c_C2"/>
</dbReference>
<feature type="domain" description="Glutamyl/glutaminyl-tRNA synthetase class Ib catalytic" evidence="11">
    <location>
        <begin position="103"/>
        <end position="416"/>
    </location>
</feature>
<dbReference type="PANTHER" id="PTHR43097:SF5">
    <property type="entry name" value="GLUTAMATE--TRNA LIGASE"/>
    <property type="match status" value="1"/>
</dbReference>
<feature type="short sequence motif" description="'HIGH' region" evidence="10">
    <location>
        <begin position="109"/>
        <end position="119"/>
    </location>
</feature>
<dbReference type="Proteomes" id="UP000240322">
    <property type="component" value="Unassembled WGS sequence"/>
</dbReference>
<dbReference type="SUPFAM" id="SSF52374">
    <property type="entry name" value="Nucleotidylyl transferase"/>
    <property type="match status" value="1"/>
</dbReference>
<dbReference type="NCBIfam" id="NF003169">
    <property type="entry name" value="PRK04156.1"/>
    <property type="match status" value="1"/>
</dbReference>
<feature type="domain" description="tRNA synthetases class I (E and Q) anti-codon binding" evidence="13">
    <location>
        <begin position="524"/>
        <end position="577"/>
    </location>
</feature>
<comment type="caution">
    <text evidence="14">The sequence shown here is derived from an EMBL/GenBank/DDBJ whole genome shotgun (WGS) entry which is preliminary data.</text>
</comment>
<sequence length="594" mass="67151">MSLTEDVKSEILAYTLKNALEHEGKPSSQAILGKIIANHPQLKANISAIKMLIDDTVKYVLTLSVEQQQREYEKYSDYILDFKPNVGEKSNVLPELPNRPPVIVTRFAPNPDGPIHIGNLRAAVLSYSYARMYKGKFILRLEDTDPKVKPPMLSAYEWIKQDLIWLGLDWDEFYIQSDRIELYYDYALKLTDKGDAYVCECSPEEFKSYKLLGKSCPHRTRTDSVSLLQKMISGLVEEGRAVLRLKTSMEDPNPALRDPPLLRIVNTNITPHPRVGAKYRVFPLYNFSAAIDDSLMGITLILRGKEHLTNSIIQGKIQEKLGLTKPMSVEFGRLNLEGYILSKSKIKNSLRSHEFLSDWPTTSDGWDDPRLATIMSLRRRGIQPQALVELMLEVGPKPIDASISWDNLAAINRRIIEPIAKRFFAVLNPQNLIVKGVPTENPFISAKIKVHPSRPELGERRIELPIQDGCASIMVAKSDLEGLPKTVRLMDLFNIEIQRLSESGAVGYYKSKEVEEAKRNRYPIIQWVPATDSVSMVMYKAVGLNLEKHTGIIEPSITHEPVGSVVQMVRIGYARIDASRESNNGSIRVVFTHD</sequence>
<dbReference type="Pfam" id="PF20974">
    <property type="entry name" value="tRNA-synt_1c_C2"/>
    <property type="match status" value="1"/>
</dbReference>
<evidence type="ECO:0000256" key="10">
    <source>
        <dbReference type="HAMAP-Rule" id="MF_02076"/>
    </source>
</evidence>
<dbReference type="InterPro" id="IPR000924">
    <property type="entry name" value="Glu/Gln-tRNA-synth"/>
</dbReference>
<keyword evidence="3 10" id="KW-0963">Cytoplasm</keyword>
<evidence type="ECO:0000256" key="3">
    <source>
        <dbReference type="ARBA" id="ARBA00022490"/>
    </source>
</evidence>
<dbReference type="InterPro" id="IPR014729">
    <property type="entry name" value="Rossmann-like_a/b/a_fold"/>
</dbReference>
<dbReference type="Pfam" id="PF03950">
    <property type="entry name" value="tRNA-synt_1c_C"/>
    <property type="match status" value="1"/>
</dbReference>
<evidence type="ECO:0000256" key="8">
    <source>
        <dbReference type="ARBA" id="ARBA00023146"/>
    </source>
</evidence>
<dbReference type="InterPro" id="IPR004526">
    <property type="entry name" value="Glu-tRNA-synth_arc/euk"/>
</dbReference>
<dbReference type="InterPro" id="IPR050132">
    <property type="entry name" value="Gln/Glu-tRNA_Ligase"/>
</dbReference>
<evidence type="ECO:0000256" key="1">
    <source>
        <dbReference type="ARBA" id="ARBA00004496"/>
    </source>
</evidence>
<keyword evidence="4 10" id="KW-0436">Ligase</keyword>
<dbReference type="EC" id="6.1.1.17" evidence="10"/>
<dbReference type="GO" id="GO:0043604">
    <property type="term" value="P:amide biosynthetic process"/>
    <property type="evidence" value="ECO:0007669"/>
    <property type="project" value="TreeGrafter"/>
</dbReference>
<keyword evidence="7 10" id="KW-0648">Protein biosynthesis</keyword>
<gene>
    <name evidence="10" type="primary">gltX</name>
    <name evidence="14" type="ORF">B9Q03_00450</name>
</gene>
<evidence type="ECO:0000313" key="14">
    <source>
        <dbReference type="EMBL" id="PSN92685.1"/>
    </source>
</evidence>
<comment type="similarity">
    <text evidence="2 10">Belongs to the class-I aminoacyl-tRNA synthetase family. Glutamate--tRNA ligase type 2 subfamily.</text>
</comment>
<evidence type="ECO:0000256" key="7">
    <source>
        <dbReference type="ARBA" id="ARBA00022917"/>
    </source>
</evidence>
<evidence type="ECO:0000256" key="5">
    <source>
        <dbReference type="ARBA" id="ARBA00022741"/>
    </source>
</evidence>
<evidence type="ECO:0000256" key="4">
    <source>
        <dbReference type="ARBA" id="ARBA00022598"/>
    </source>
</evidence>
<dbReference type="PANTHER" id="PTHR43097">
    <property type="entry name" value="GLUTAMINE-TRNA LIGASE"/>
    <property type="match status" value="1"/>
</dbReference>
<dbReference type="InterPro" id="IPR020056">
    <property type="entry name" value="Rbsml_bL25/Gln-tRNA_synth_N"/>
</dbReference>
<dbReference type="PRINTS" id="PR00987">
    <property type="entry name" value="TRNASYNTHGLU"/>
</dbReference>
<name>A0A2R6B250_9ARCH</name>
<comment type="subcellular location">
    <subcellularLocation>
        <location evidence="1 10">Cytoplasm</location>
    </subcellularLocation>
</comment>
<dbReference type="Gene3D" id="2.40.240.100">
    <property type="match status" value="1"/>
</dbReference>
<keyword evidence="6 10" id="KW-0067">ATP-binding</keyword>
<organism evidence="14 15">
    <name type="scientific">Candidatus Marsarchaeota G2 archaeon OSP_D</name>
    <dbReference type="NCBI Taxonomy" id="1978157"/>
    <lineage>
        <taxon>Archaea</taxon>
        <taxon>Candidatus Marsarchaeota</taxon>
        <taxon>Candidatus Marsarchaeota group 2</taxon>
    </lineage>
</organism>
<keyword evidence="5 10" id="KW-0547">Nucleotide-binding</keyword>
<proteinExistence type="inferred from homology"/>
<evidence type="ECO:0000256" key="6">
    <source>
        <dbReference type="ARBA" id="ARBA00022840"/>
    </source>
</evidence>
<evidence type="ECO:0000259" key="13">
    <source>
        <dbReference type="Pfam" id="PF20974"/>
    </source>
</evidence>
<evidence type="ECO:0000259" key="11">
    <source>
        <dbReference type="Pfam" id="PF00749"/>
    </source>
</evidence>
<accession>A0A2R6B250</accession>
<dbReference type="InterPro" id="IPR020059">
    <property type="entry name" value="Glu/Gln-tRNA-synth_Ib_codon-bd"/>
</dbReference>
<dbReference type="SUPFAM" id="SSF50715">
    <property type="entry name" value="Ribosomal protein L25-like"/>
    <property type="match status" value="1"/>
</dbReference>
<comment type="catalytic activity">
    <reaction evidence="9 10">
        <text>tRNA(Glu) + L-glutamate + ATP = L-glutamyl-tRNA(Glu) + AMP + diphosphate</text>
        <dbReference type="Rhea" id="RHEA:23540"/>
        <dbReference type="Rhea" id="RHEA-COMP:9663"/>
        <dbReference type="Rhea" id="RHEA-COMP:9680"/>
        <dbReference type="ChEBI" id="CHEBI:29985"/>
        <dbReference type="ChEBI" id="CHEBI:30616"/>
        <dbReference type="ChEBI" id="CHEBI:33019"/>
        <dbReference type="ChEBI" id="CHEBI:78442"/>
        <dbReference type="ChEBI" id="CHEBI:78520"/>
        <dbReference type="ChEBI" id="CHEBI:456215"/>
        <dbReference type="EC" id="6.1.1.17"/>
    </reaction>
</comment>
<dbReference type="GO" id="GO:0005829">
    <property type="term" value="C:cytosol"/>
    <property type="evidence" value="ECO:0007669"/>
    <property type="project" value="TreeGrafter"/>
</dbReference>
<keyword evidence="8 10" id="KW-0030">Aminoacyl-tRNA synthetase</keyword>
<evidence type="ECO:0000256" key="9">
    <source>
        <dbReference type="ARBA" id="ARBA00048351"/>
    </source>
</evidence>
<dbReference type="Gene3D" id="2.40.240.10">
    <property type="entry name" value="Ribosomal Protein L25, Chain P"/>
    <property type="match status" value="1"/>
</dbReference>
<dbReference type="InterPro" id="IPR020058">
    <property type="entry name" value="Glu/Gln-tRNA-synth_Ib_cat-dom"/>
</dbReference>
<feature type="domain" description="Glutamyl/glutaminyl-tRNA synthetase class Ib anti-codon binding" evidence="12">
    <location>
        <begin position="420"/>
        <end position="506"/>
    </location>
</feature>
<protein>
    <recommendedName>
        <fullName evidence="10">Glutamate--tRNA ligase</fullName>
        <ecNumber evidence="10">6.1.1.17</ecNumber>
    </recommendedName>
    <alternativeName>
        <fullName evidence="10">Glutamyl-tRNA synthetase</fullName>
        <shortName evidence="10">GluRS</shortName>
    </alternativeName>
</protein>
<dbReference type="NCBIfam" id="TIGR00463">
    <property type="entry name" value="gltX_arch"/>
    <property type="match status" value="1"/>
</dbReference>
<dbReference type="GO" id="GO:0004818">
    <property type="term" value="F:glutamate-tRNA ligase activity"/>
    <property type="evidence" value="ECO:0007669"/>
    <property type="project" value="UniProtKB-UniRule"/>
</dbReference>
<evidence type="ECO:0000313" key="15">
    <source>
        <dbReference type="Proteomes" id="UP000240322"/>
    </source>
</evidence>